<dbReference type="GO" id="GO:0016787">
    <property type="term" value="F:hydrolase activity"/>
    <property type="evidence" value="ECO:0007669"/>
    <property type="project" value="UniProtKB-KW"/>
</dbReference>
<dbReference type="PANTHER" id="PTHR37294">
    <property type="entry name" value="3'-5' EXORIBONUCLEASE YHAM"/>
    <property type="match status" value="1"/>
</dbReference>
<evidence type="ECO:0000313" key="4">
    <source>
        <dbReference type="Proteomes" id="UP000473885"/>
    </source>
</evidence>
<dbReference type="Gene3D" id="2.40.50.140">
    <property type="entry name" value="Nucleic acid-binding proteins"/>
    <property type="match status" value="1"/>
</dbReference>
<evidence type="ECO:0000259" key="2">
    <source>
        <dbReference type="Pfam" id="PF01966"/>
    </source>
</evidence>
<keyword evidence="1" id="KW-0378">Hydrolase</keyword>
<proteinExistence type="predicted"/>
<sequence>MKIAEITSDNNGQMVEFSALVNDKKTNYKKDGNPYILLILQDNTGSIAFPVWDHYDHLNNFLKVNSPIIVNGIVATFNGNIQIRNPVFKAYSDKVNYSDFVPEYSIPQDLIDYFNETVNNLEEKYRKLAIAATGAMGYNEERWQAFITGVAAEKFHGNKRGGLFLHTIGVMKTMEGIIENYITSPFYMSAENCIVKDRLMLKAIVHDIMKIKEYEYNGIIKRKHIKLDHLVMGASYIVEINKELGDIISEEELDDICYSILCHHGEFGNFQPKTIEDILLNSADIIDSQIVNAIENKI</sequence>
<dbReference type="Proteomes" id="UP000473885">
    <property type="component" value="Unassembled WGS sequence"/>
</dbReference>
<dbReference type="SUPFAM" id="SSF109604">
    <property type="entry name" value="HD-domain/PDEase-like"/>
    <property type="match status" value="1"/>
</dbReference>
<dbReference type="GO" id="GO:0031125">
    <property type="term" value="P:rRNA 3'-end processing"/>
    <property type="evidence" value="ECO:0007669"/>
    <property type="project" value="TreeGrafter"/>
</dbReference>
<dbReference type="InterPro" id="IPR012340">
    <property type="entry name" value="NA-bd_OB-fold"/>
</dbReference>
<organism evidence="3 4">
    <name type="scientific">Clostridium niameyense</name>
    <dbReference type="NCBI Taxonomy" id="1622073"/>
    <lineage>
        <taxon>Bacteria</taxon>
        <taxon>Bacillati</taxon>
        <taxon>Bacillota</taxon>
        <taxon>Clostridia</taxon>
        <taxon>Eubacteriales</taxon>
        <taxon>Clostridiaceae</taxon>
        <taxon>Clostridium</taxon>
    </lineage>
</organism>
<dbReference type="AlphaFoldDB" id="A0A6M0RB02"/>
<accession>A0A6M0RB02</accession>
<name>A0A6M0RB02_9CLOT</name>
<keyword evidence="4" id="KW-1185">Reference proteome</keyword>
<evidence type="ECO:0000313" key="3">
    <source>
        <dbReference type="EMBL" id="NEZ46729.1"/>
    </source>
</evidence>
<comment type="caution">
    <text evidence="3">The sequence shown here is derived from an EMBL/GenBank/DDBJ whole genome shotgun (WGS) entry which is preliminary data.</text>
</comment>
<feature type="domain" description="HD" evidence="2">
    <location>
        <begin position="166"/>
        <end position="287"/>
    </location>
</feature>
<evidence type="ECO:0000256" key="1">
    <source>
        <dbReference type="ARBA" id="ARBA00022801"/>
    </source>
</evidence>
<dbReference type="Gene3D" id="1.10.3210.10">
    <property type="entry name" value="Hypothetical protein af1432"/>
    <property type="match status" value="1"/>
</dbReference>
<protein>
    <submittedName>
        <fullName evidence="3">HD domain-containing protein</fullName>
    </submittedName>
</protein>
<dbReference type="SUPFAM" id="SSF50249">
    <property type="entry name" value="Nucleic acid-binding proteins"/>
    <property type="match status" value="1"/>
</dbReference>
<gene>
    <name evidence="3" type="ORF">FDF74_05800</name>
</gene>
<dbReference type="InterPro" id="IPR006674">
    <property type="entry name" value="HD_domain"/>
</dbReference>
<dbReference type="Pfam" id="PF01966">
    <property type="entry name" value="HD"/>
    <property type="match status" value="1"/>
</dbReference>
<reference evidence="3 4" key="1">
    <citation type="submission" date="2019-04" db="EMBL/GenBank/DDBJ databases">
        <title>Genome sequencing of Clostridium botulinum Groups I-IV and Clostridium butyricum.</title>
        <authorList>
            <person name="Brunt J."/>
            <person name="Van Vliet A.H.M."/>
            <person name="Stringer S.C."/>
            <person name="Carter A.T."/>
            <person name="Peck M.W."/>
        </authorList>
    </citation>
    <scope>NUCLEOTIDE SEQUENCE [LARGE SCALE GENOMIC DNA]</scope>
    <source>
        <strain evidence="3 4">IFR 18/094</strain>
    </source>
</reference>
<dbReference type="InterPro" id="IPR050798">
    <property type="entry name" value="YhaM_exoribonuc/phosphodiest"/>
</dbReference>
<dbReference type="EMBL" id="SXDP01000003">
    <property type="protein sequence ID" value="NEZ46729.1"/>
    <property type="molecule type" value="Genomic_DNA"/>
</dbReference>
<dbReference type="RefSeq" id="WP_163248949.1">
    <property type="nucleotide sequence ID" value="NZ_SXDP01000003.1"/>
</dbReference>
<dbReference type="PANTHER" id="PTHR37294:SF1">
    <property type="entry name" value="3'-5' EXORIBONUCLEASE YHAM"/>
    <property type="match status" value="1"/>
</dbReference>